<gene>
    <name evidence="2" type="ORF">BOTBODRAFT_133991</name>
</gene>
<dbReference type="AlphaFoldDB" id="A0A067MNB1"/>
<keyword evidence="3" id="KW-1185">Reference proteome</keyword>
<dbReference type="HOGENOM" id="CLU_024142_0_0_1"/>
<name>A0A067MNB1_BOTB1</name>
<dbReference type="OrthoDB" id="3357341at2759"/>
<dbReference type="Proteomes" id="UP000027195">
    <property type="component" value="Unassembled WGS sequence"/>
</dbReference>
<dbReference type="InParanoid" id="A0A067MNB1"/>
<sequence length="526" mass="57627">MILDQNLFTLSILSSKEEPGATDLIDPSDTIHYRKRRKVAGASPYQWDLYDPHSESLLATVSATAPTSKQKTIELHNPSAAIQFSFTGKISFKWIFEWEDHTFEWRREECYIQRKPDPPVLVAVTREDKKAKTAVVQLLDYNIHRFSIQDRKGLEVVILCGLLTFQDYTEGFRSTPEASSPTISRAASTQNILLAAQSTPPPLPPKTAASMIASLQAQENCDINEIVVGDVAEVNDYVEYCMSSFVSSEMLWIVLRSHSPANVSKVVAVAEETKRAHYRSGEELHQYVSYQEYVEPQRKGPRVIKLDEPNTAGPSSSKAYQPPPNLTIHLSKISMPELQPKAQAPTVAPSKRSGRKSDPPKRSPSEPDNSLLAPPALNSQPAVLKRPKSTQGFFSLSRKPKSASTPSSSPPRTSPSPAPRPPPRPQNGGYAAPSQPPSIRHSYASSSVPGAYPTSPVEPHTAPYNAYQPSPRPPPHTTSSYPGSGPSYNPYPHAAPPPPNRNSGVAGWSADPVGMGMNLLGKFARR</sequence>
<reference evidence="3" key="1">
    <citation type="journal article" date="2014" name="Proc. Natl. Acad. Sci. U.S.A.">
        <title>Extensive sampling of basidiomycete genomes demonstrates inadequacy of the white-rot/brown-rot paradigm for wood decay fungi.</title>
        <authorList>
            <person name="Riley R."/>
            <person name="Salamov A.A."/>
            <person name="Brown D.W."/>
            <person name="Nagy L.G."/>
            <person name="Floudas D."/>
            <person name="Held B.W."/>
            <person name="Levasseur A."/>
            <person name="Lombard V."/>
            <person name="Morin E."/>
            <person name="Otillar R."/>
            <person name="Lindquist E.A."/>
            <person name="Sun H."/>
            <person name="LaButti K.M."/>
            <person name="Schmutz J."/>
            <person name="Jabbour D."/>
            <person name="Luo H."/>
            <person name="Baker S.E."/>
            <person name="Pisabarro A.G."/>
            <person name="Walton J.D."/>
            <person name="Blanchette R.A."/>
            <person name="Henrissat B."/>
            <person name="Martin F."/>
            <person name="Cullen D."/>
            <person name="Hibbett D.S."/>
            <person name="Grigoriev I.V."/>
        </authorList>
    </citation>
    <scope>NUCLEOTIDE SEQUENCE [LARGE SCALE GENOMIC DNA]</scope>
    <source>
        <strain evidence="3">FD-172 SS1</strain>
    </source>
</reference>
<feature type="region of interest" description="Disordered" evidence="1">
    <location>
        <begin position="340"/>
        <end position="526"/>
    </location>
</feature>
<dbReference type="EMBL" id="KL198046">
    <property type="protein sequence ID" value="KDQ13076.1"/>
    <property type="molecule type" value="Genomic_DNA"/>
</dbReference>
<feature type="region of interest" description="Disordered" evidence="1">
    <location>
        <begin position="298"/>
        <end position="327"/>
    </location>
</feature>
<accession>A0A067MNB1</accession>
<feature type="compositionally biased region" description="Low complexity" evidence="1">
    <location>
        <begin position="477"/>
        <end position="492"/>
    </location>
</feature>
<evidence type="ECO:0000256" key="1">
    <source>
        <dbReference type="SAM" id="MobiDB-lite"/>
    </source>
</evidence>
<evidence type="ECO:0000313" key="3">
    <source>
        <dbReference type="Proteomes" id="UP000027195"/>
    </source>
</evidence>
<protein>
    <submittedName>
        <fullName evidence="2">Uncharacterized protein</fullName>
    </submittedName>
</protein>
<feature type="compositionally biased region" description="Basic and acidic residues" evidence="1">
    <location>
        <begin position="355"/>
        <end position="365"/>
    </location>
</feature>
<feature type="compositionally biased region" description="Pro residues" evidence="1">
    <location>
        <begin position="408"/>
        <end position="425"/>
    </location>
</feature>
<organism evidence="2 3">
    <name type="scientific">Botryobasidium botryosum (strain FD-172 SS1)</name>
    <dbReference type="NCBI Taxonomy" id="930990"/>
    <lineage>
        <taxon>Eukaryota</taxon>
        <taxon>Fungi</taxon>
        <taxon>Dikarya</taxon>
        <taxon>Basidiomycota</taxon>
        <taxon>Agaricomycotina</taxon>
        <taxon>Agaricomycetes</taxon>
        <taxon>Cantharellales</taxon>
        <taxon>Botryobasidiaceae</taxon>
        <taxon>Botryobasidium</taxon>
    </lineage>
</organism>
<proteinExistence type="predicted"/>
<evidence type="ECO:0000313" key="2">
    <source>
        <dbReference type="EMBL" id="KDQ13076.1"/>
    </source>
</evidence>
<dbReference type="STRING" id="930990.A0A067MNB1"/>